<sequence>MFKNYQMNFCRFTANPFLFFNFTSNFPDMKHSRFVFLFVIVVLCLFSGCAKRGYITGGPIDSLPPVVLKSNPNNYSIHFDAKEIQIYFDEYVKLENVNQNLIISPPLNQTPEILPMGFASKMITVKIHDTLKTNTTYNFNFGQSIVDNNEGNPLGDFSYVFSTGDYIDSLKISGSIQDAYSKNTEKNVKIMLYPAENFNDSTVYKEKPLYVGNTLEKTTFELKNLKEGDYRILALQDKNNNYLFDPKTDKIGFVEETVYLPQEEELLYQLSLFREEKAMNAYRPTMISQNKWLVPFEGNPKDVDLQVIADGNPIDAYIQKVKNADSLHVFTPLVAYDSLQFNFNGKEDYNKEFTVKPRKLNAIDSLAVNMSKTGTIGFRDSIQLTVTTPLVQIDSTKFILINKDSASIPVTLNYDSLYFNLYVDFAKAENENYQLEILPGAMRDIYDKTNDSLLYKFKTTAHADYGNMTLNIVNPEQRFPLIVQLLDDKENILYVNYLSEGSQTNFALLPPKMYFVRVIIDENENGKWDTGNYLLKKQPEEVFYETEPIDVRANWELNETFTLE</sequence>
<evidence type="ECO:0000256" key="1">
    <source>
        <dbReference type="ARBA" id="ARBA00022729"/>
    </source>
</evidence>
<dbReference type="Pfam" id="PF13205">
    <property type="entry name" value="Big_5"/>
    <property type="match status" value="1"/>
</dbReference>
<reference evidence="3 4" key="1">
    <citation type="submission" date="2017-06" db="EMBL/GenBank/DDBJ databases">
        <title>Description of Avrilella dinanensis gen. nov. sp. nov.</title>
        <authorList>
            <person name="Leyer C."/>
            <person name="Sassi M."/>
            <person name="Minet J."/>
            <person name="Kayal S."/>
            <person name="Cattoir V."/>
        </authorList>
    </citation>
    <scope>NUCLEOTIDE SEQUENCE [LARGE SCALE GENOMIC DNA]</scope>
    <source>
        <strain evidence="3 4">UR159</strain>
    </source>
</reference>
<evidence type="ECO:0000313" key="3">
    <source>
        <dbReference type="EMBL" id="PJR03463.1"/>
    </source>
</evidence>
<proteinExistence type="predicted"/>
<feature type="domain" description="SbsA Ig-like" evidence="2">
    <location>
        <begin position="61"/>
        <end position="163"/>
    </location>
</feature>
<gene>
    <name evidence="3" type="ORF">CDL10_02270</name>
</gene>
<dbReference type="Proteomes" id="UP000231960">
    <property type="component" value="Unassembled WGS sequence"/>
</dbReference>
<dbReference type="InterPro" id="IPR032812">
    <property type="entry name" value="SbsA_Ig"/>
</dbReference>
<evidence type="ECO:0000259" key="2">
    <source>
        <dbReference type="Pfam" id="PF13205"/>
    </source>
</evidence>
<organism evidence="3 4">
    <name type="scientific">Avrilella dinanensis</name>
    <dbReference type="NCBI Taxonomy" id="2008672"/>
    <lineage>
        <taxon>Bacteria</taxon>
        <taxon>Pseudomonadati</taxon>
        <taxon>Bacteroidota</taxon>
        <taxon>Flavobacteriia</taxon>
        <taxon>Flavobacteriales</taxon>
        <taxon>Flavobacteriaceae</taxon>
        <taxon>Avrilella</taxon>
    </lineage>
</organism>
<dbReference type="EMBL" id="NIPO01000001">
    <property type="protein sequence ID" value="PJR03463.1"/>
    <property type="molecule type" value="Genomic_DNA"/>
</dbReference>
<dbReference type="AlphaFoldDB" id="A0A2M9R420"/>
<protein>
    <recommendedName>
        <fullName evidence="2">SbsA Ig-like domain-containing protein</fullName>
    </recommendedName>
</protein>
<keyword evidence="1" id="KW-0732">Signal</keyword>
<name>A0A2M9R420_9FLAO</name>
<accession>A0A2M9R420</accession>
<comment type="caution">
    <text evidence="3">The sequence shown here is derived from an EMBL/GenBank/DDBJ whole genome shotgun (WGS) entry which is preliminary data.</text>
</comment>
<keyword evidence="4" id="KW-1185">Reference proteome</keyword>
<evidence type="ECO:0000313" key="4">
    <source>
        <dbReference type="Proteomes" id="UP000231960"/>
    </source>
</evidence>